<comment type="cofactor">
    <cofactor evidence="2">
        <name>Mg(2+)</name>
        <dbReference type="ChEBI" id="CHEBI:18420"/>
    </cofactor>
</comment>
<dbReference type="SFLD" id="SFLDG01135">
    <property type="entry name" value="C1.5.6:_HAD__Beta-PGM__Phospha"/>
    <property type="match status" value="1"/>
</dbReference>
<dbReference type="PANTHER" id="PTHR43434:SF23">
    <property type="entry name" value="PHOSPHOGLYCOLATE PHOSPHATASE"/>
    <property type="match status" value="1"/>
</dbReference>
<organism evidence="10 11">
    <name type="scientific">Mesopusillimonas faecipullorum</name>
    <dbReference type="NCBI Taxonomy" id="2755040"/>
    <lineage>
        <taxon>Bacteria</taxon>
        <taxon>Pseudomonadati</taxon>
        <taxon>Pseudomonadota</taxon>
        <taxon>Betaproteobacteria</taxon>
        <taxon>Burkholderiales</taxon>
        <taxon>Alcaligenaceae</taxon>
        <taxon>Mesopusillimonas</taxon>
    </lineage>
</organism>
<accession>A0ABS8CD82</accession>
<evidence type="ECO:0000256" key="4">
    <source>
        <dbReference type="ARBA" id="ARBA00006171"/>
    </source>
</evidence>
<comment type="catalytic activity">
    <reaction evidence="1">
        <text>2-phosphoglycolate + H2O = glycolate + phosphate</text>
        <dbReference type="Rhea" id="RHEA:14369"/>
        <dbReference type="ChEBI" id="CHEBI:15377"/>
        <dbReference type="ChEBI" id="CHEBI:29805"/>
        <dbReference type="ChEBI" id="CHEBI:43474"/>
        <dbReference type="ChEBI" id="CHEBI:58033"/>
        <dbReference type="EC" id="3.1.3.18"/>
    </reaction>
</comment>
<evidence type="ECO:0000256" key="5">
    <source>
        <dbReference type="ARBA" id="ARBA00013078"/>
    </source>
</evidence>
<gene>
    <name evidence="10" type="primary">gph</name>
    <name evidence="10" type="ORF">H0484_09530</name>
</gene>
<comment type="pathway">
    <text evidence="3">Organic acid metabolism; glycolate biosynthesis; glycolate from 2-phosphoglycolate: step 1/1.</text>
</comment>
<dbReference type="Proteomes" id="UP000776983">
    <property type="component" value="Unassembled WGS sequence"/>
</dbReference>
<evidence type="ECO:0000256" key="2">
    <source>
        <dbReference type="ARBA" id="ARBA00001946"/>
    </source>
</evidence>
<keyword evidence="8" id="KW-0460">Magnesium</keyword>
<dbReference type="EC" id="3.1.3.18" evidence="5"/>
<dbReference type="InterPro" id="IPR023198">
    <property type="entry name" value="PGP-like_dom2"/>
</dbReference>
<dbReference type="NCBIfam" id="TIGR01509">
    <property type="entry name" value="HAD-SF-IA-v3"/>
    <property type="match status" value="1"/>
</dbReference>
<dbReference type="InterPro" id="IPR006439">
    <property type="entry name" value="HAD-SF_hydro_IA"/>
</dbReference>
<dbReference type="InterPro" id="IPR050155">
    <property type="entry name" value="HAD-like_hydrolase_sf"/>
</dbReference>
<evidence type="ECO:0000256" key="6">
    <source>
        <dbReference type="ARBA" id="ARBA00022723"/>
    </source>
</evidence>
<sequence length="226" mass="24449">MRKLVLFDFDGTLADTAPDLALAANQQRERQGLPPLPYEQLRPMASQGARGLLRVALGLVPEDPNYEAHRLQFLADYESCMNQHAALFPGVRELLDTIHNHGHAWGIVTNKLEYLARPIIRHLGLETESAAIVGGDTAGHAKPHPAPLLYAAQQAGFEPHDCLYVGDDARDIVAGKAAGMPTIAIRYGYGCPEEIPDWQADAVADSPADIWQAVQKLSAASNKGTA</sequence>
<dbReference type="SUPFAM" id="SSF56784">
    <property type="entry name" value="HAD-like"/>
    <property type="match status" value="1"/>
</dbReference>
<keyword evidence="9" id="KW-0119">Carbohydrate metabolism</keyword>
<dbReference type="GO" id="GO:0008967">
    <property type="term" value="F:phosphoglycolate phosphatase activity"/>
    <property type="evidence" value="ECO:0007669"/>
    <property type="project" value="UniProtKB-EC"/>
</dbReference>
<dbReference type="Gene3D" id="3.40.50.1000">
    <property type="entry name" value="HAD superfamily/HAD-like"/>
    <property type="match status" value="1"/>
</dbReference>
<dbReference type="Pfam" id="PF13419">
    <property type="entry name" value="HAD_2"/>
    <property type="match status" value="1"/>
</dbReference>
<keyword evidence="11" id="KW-1185">Reference proteome</keyword>
<evidence type="ECO:0000313" key="11">
    <source>
        <dbReference type="Proteomes" id="UP000776983"/>
    </source>
</evidence>
<name>A0ABS8CD82_9BURK</name>
<dbReference type="SFLD" id="SFLDG01129">
    <property type="entry name" value="C1.5:_HAD__Beta-PGM__Phosphata"/>
    <property type="match status" value="1"/>
</dbReference>
<dbReference type="SFLD" id="SFLDS00003">
    <property type="entry name" value="Haloacid_Dehalogenase"/>
    <property type="match status" value="1"/>
</dbReference>
<dbReference type="InterPro" id="IPR023214">
    <property type="entry name" value="HAD_sf"/>
</dbReference>
<dbReference type="InterPro" id="IPR041492">
    <property type="entry name" value="HAD_2"/>
</dbReference>
<comment type="caution">
    <text evidence="10">The sequence shown here is derived from an EMBL/GenBank/DDBJ whole genome shotgun (WGS) entry which is preliminary data.</text>
</comment>
<evidence type="ECO:0000256" key="3">
    <source>
        <dbReference type="ARBA" id="ARBA00004818"/>
    </source>
</evidence>
<evidence type="ECO:0000256" key="8">
    <source>
        <dbReference type="ARBA" id="ARBA00022842"/>
    </source>
</evidence>
<evidence type="ECO:0000256" key="7">
    <source>
        <dbReference type="ARBA" id="ARBA00022801"/>
    </source>
</evidence>
<evidence type="ECO:0000256" key="1">
    <source>
        <dbReference type="ARBA" id="ARBA00000830"/>
    </source>
</evidence>
<dbReference type="EMBL" id="JACDXW010000004">
    <property type="protein sequence ID" value="MCB5363986.1"/>
    <property type="molecule type" value="Genomic_DNA"/>
</dbReference>
<evidence type="ECO:0000313" key="10">
    <source>
        <dbReference type="EMBL" id="MCB5363986.1"/>
    </source>
</evidence>
<dbReference type="InterPro" id="IPR036412">
    <property type="entry name" value="HAD-like_sf"/>
</dbReference>
<keyword evidence="7 10" id="KW-0378">Hydrolase</keyword>
<protein>
    <recommendedName>
        <fullName evidence="5">phosphoglycolate phosphatase</fullName>
        <ecNumber evidence="5">3.1.3.18</ecNumber>
    </recommendedName>
</protein>
<keyword evidence="6" id="KW-0479">Metal-binding</keyword>
<evidence type="ECO:0000256" key="9">
    <source>
        <dbReference type="ARBA" id="ARBA00023277"/>
    </source>
</evidence>
<dbReference type="Gene3D" id="1.10.150.240">
    <property type="entry name" value="Putative phosphatase, domain 2"/>
    <property type="match status" value="1"/>
</dbReference>
<dbReference type="PANTHER" id="PTHR43434">
    <property type="entry name" value="PHOSPHOGLYCOLATE PHOSPHATASE"/>
    <property type="match status" value="1"/>
</dbReference>
<reference evidence="10 11" key="1">
    <citation type="submission" date="2020-07" db="EMBL/GenBank/DDBJ databases">
        <title>Pusillimonas sp. nov., isolated from poultry manure in Taiwan.</title>
        <authorList>
            <person name="Lin S.-Y."/>
            <person name="Tang Y.-S."/>
            <person name="Young C.-C."/>
        </authorList>
    </citation>
    <scope>NUCLEOTIDE SEQUENCE [LARGE SCALE GENOMIC DNA]</scope>
    <source>
        <strain evidence="10 11">CC-YST705</strain>
    </source>
</reference>
<comment type="similarity">
    <text evidence="4">Belongs to the HAD-like hydrolase superfamily. CbbY/CbbZ/Gph/YieH family.</text>
</comment>
<proteinExistence type="inferred from homology"/>
<dbReference type="InterPro" id="IPR037512">
    <property type="entry name" value="PGPase_prok"/>
</dbReference>
<dbReference type="RefSeq" id="WP_226954348.1">
    <property type="nucleotide sequence ID" value="NZ_JACDXW010000004.1"/>
</dbReference>
<dbReference type="NCBIfam" id="TIGR01549">
    <property type="entry name" value="HAD-SF-IA-v1"/>
    <property type="match status" value="1"/>
</dbReference>
<dbReference type="NCBIfam" id="TIGR01449">
    <property type="entry name" value="PGP_bact"/>
    <property type="match status" value="1"/>
</dbReference>